<comment type="caution">
    <text evidence="7">The sequence shown here is derived from an EMBL/GenBank/DDBJ whole genome shotgun (WGS) entry which is preliminary data.</text>
</comment>
<evidence type="ECO:0000256" key="5">
    <source>
        <dbReference type="SAM" id="MobiDB-lite"/>
    </source>
</evidence>
<organism evidence="7 8">
    <name type="scientific">Mucor lusitanicus CBS 277.49</name>
    <dbReference type="NCBI Taxonomy" id="747725"/>
    <lineage>
        <taxon>Eukaryota</taxon>
        <taxon>Fungi</taxon>
        <taxon>Fungi incertae sedis</taxon>
        <taxon>Mucoromycota</taxon>
        <taxon>Mucoromycotina</taxon>
        <taxon>Mucoromycetes</taxon>
        <taxon>Mucorales</taxon>
        <taxon>Mucorineae</taxon>
        <taxon>Mucoraceae</taxon>
        <taxon>Mucor</taxon>
    </lineage>
</organism>
<evidence type="ECO:0000259" key="6">
    <source>
        <dbReference type="PROSITE" id="PS50181"/>
    </source>
</evidence>
<dbReference type="AlphaFoldDB" id="A0A162RRD2"/>
<evidence type="ECO:0000256" key="4">
    <source>
        <dbReference type="PROSITE-ProRule" id="PRU00221"/>
    </source>
</evidence>
<sequence>MSFTQYDHNTTDTEHEFINQSENNNTSQTTHHDPSQFRKGKKKLHRLPEVDPNEPCFVHQLSVELITHIFSRLDPASLATVAKVCTYWRHIVMDDSCWRDAFVSYFGGLPFKRLSVESWKTEYILRTHLVRKWTKGRGNVMTFNPKIGSLEAMQVDFDDTTMLVASTEHGVAAKCNPMTGKVSHRHLLYSTNESVRLQLTTVKMDKDRILWGFGPGFITLSTRTKSTSRLKVFSEFHQGSVRILSLPQHVQDIVLSGAEDGTVKIWDVTTTSCAWTLLPVSASARVPTCLEVTADHRIIIGYDDGSMVVWHVNLNHLVQLSRNRHQEDFDEKRATFERKLQDEKVVLNAPVSDARSGVTRATYDVDSNMLIVTYHGHPDVLKYCTNTGALVGTFGYGHVAGASVTCMQWDTLPISTTLSLESALKPRPATAKRKGGGIIDLSASASSSPASRSGLSSGQGTPSSVKTTRLLVTGDDMGRVCLWNGDDVNKEGYSIKPIRILTGHLVGISAIYIDACKIVTGSDDGWIYMWDPLTGANINTLGNKIPKHAPVDRSDMSVMRVKNLWCNDYQGVATIGHQVKTWDFSPGKQFLSRRTLKQKGGKPGNAVVRDRIRYEIGREVKESISKLQSEKLERELEAKEINKLSLGGLSDEEMLAYAMMLSEQETATTTTTTAQASPHHTSDFIDEDDEELMKAVIASLEQPTFDTEAVSDESMNSSQCASNTISTAASHSHLSHLNSQSDIDNDDDDYYQWPTVADSITMKSPQQQQQQQQEEDLDEELRYILELSKTDK</sequence>
<dbReference type="Pfam" id="PF00400">
    <property type="entry name" value="WD40"/>
    <property type="match status" value="2"/>
</dbReference>
<dbReference type="PROSITE" id="PS50181">
    <property type="entry name" value="FBOX"/>
    <property type="match status" value="1"/>
</dbReference>
<dbReference type="EMBL" id="AMYB01000001">
    <property type="protein sequence ID" value="OAD08169.1"/>
    <property type="molecule type" value="Genomic_DNA"/>
</dbReference>
<dbReference type="SUPFAM" id="SSF81383">
    <property type="entry name" value="F-box domain"/>
    <property type="match status" value="1"/>
</dbReference>
<dbReference type="STRING" id="747725.A0A162RRD2"/>
<accession>A0A162RRD2</accession>
<dbReference type="CDD" id="cd09917">
    <property type="entry name" value="F-box_SF"/>
    <property type="match status" value="1"/>
</dbReference>
<evidence type="ECO:0000256" key="3">
    <source>
        <dbReference type="ARBA" id="ARBA00022786"/>
    </source>
</evidence>
<feature type="region of interest" description="Disordered" evidence="5">
    <location>
        <begin position="736"/>
        <end position="756"/>
    </location>
</feature>
<dbReference type="InterPro" id="IPR001680">
    <property type="entry name" value="WD40_rpt"/>
</dbReference>
<keyword evidence="3" id="KW-0833">Ubl conjugation pathway</keyword>
<evidence type="ECO:0000256" key="1">
    <source>
        <dbReference type="ARBA" id="ARBA00022574"/>
    </source>
</evidence>
<dbReference type="PROSITE" id="PS00678">
    <property type="entry name" value="WD_REPEATS_1"/>
    <property type="match status" value="1"/>
</dbReference>
<dbReference type="InterPro" id="IPR036322">
    <property type="entry name" value="WD40_repeat_dom_sf"/>
</dbReference>
<evidence type="ECO:0000313" key="7">
    <source>
        <dbReference type="EMBL" id="OAD08169.1"/>
    </source>
</evidence>
<dbReference type="PROSITE" id="PS50330">
    <property type="entry name" value="UIM"/>
    <property type="match status" value="1"/>
</dbReference>
<dbReference type="PROSITE" id="PS50082">
    <property type="entry name" value="WD_REPEATS_2"/>
    <property type="match status" value="2"/>
</dbReference>
<dbReference type="InterPro" id="IPR015943">
    <property type="entry name" value="WD40/YVTN_repeat-like_dom_sf"/>
</dbReference>
<dbReference type="OrthoDB" id="2095648at2759"/>
<feature type="repeat" description="WD" evidence="4">
    <location>
        <begin position="234"/>
        <end position="276"/>
    </location>
</feature>
<dbReference type="InterPro" id="IPR036047">
    <property type="entry name" value="F-box-like_dom_sf"/>
</dbReference>
<dbReference type="PROSITE" id="PS50294">
    <property type="entry name" value="WD_REPEATS_REGION"/>
    <property type="match status" value="1"/>
</dbReference>
<dbReference type="SMART" id="SM00320">
    <property type="entry name" value="WD40"/>
    <property type="match status" value="4"/>
</dbReference>
<feature type="compositionally biased region" description="Low complexity" evidence="5">
    <location>
        <begin position="442"/>
        <end position="458"/>
    </location>
</feature>
<protein>
    <recommendedName>
        <fullName evidence="6">F-box domain-containing protein</fullName>
    </recommendedName>
</protein>
<gene>
    <name evidence="7" type="ORF">MUCCIDRAFT_105120</name>
</gene>
<reference evidence="7 8" key="1">
    <citation type="submission" date="2015-06" db="EMBL/GenBank/DDBJ databases">
        <title>Expansion of signal transduction pathways in fungi by whole-genome duplication.</title>
        <authorList>
            <consortium name="DOE Joint Genome Institute"/>
            <person name="Corrochano L.M."/>
            <person name="Kuo A."/>
            <person name="Marcet-Houben M."/>
            <person name="Polaino S."/>
            <person name="Salamov A."/>
            <person name="Villalobos J.M."/>
            <person name="Alvarez M.I."/>
            <person name="Avalos J."/>
            <person name="Benito E.P."/>
            <person name="Benoit I."/>
            <person name="Burger G."/>
            <person name="Camino L.P."/>
            <person name="Canovas D."/>
            <person name="Cerda-Olmedo E."/>
            <person name="Cheng J.-F."/>
            <person name="Dominguez A."/>
            <person name="Elias M."/>
            <person name="Eslava A.P."/>
            <person name="Glaser F."/>
            <person name="Grimwood J."/>
            <person name="Gutierrez G."/>
            <person name="Heitman J."/>
            <person name="Henrissat B."/>
            <person name="Iturriaga E.A."/>
            <person name="Lang B.F."/>
            <person name="Lavin J.L."/>
            <person name="Lee S."/>
            <person name="Li W."/>
            <person name="Lindquist E."/>
            <person name="Lopez-Garcia S."/>
            <person name="Luque E.M."/>
            <person name="Marcos A.T."/>
            <person name="Martin J."/>
            <person name="Mccluskey K."/>
            <person name="Medina H.R."/>
            <person name="Miralles-Duran A."/>
            <person name="Miyazaki A."/>
            <person name="Munoz-Torres E."/>
            <person name="Oguiza J.A."/>
            <person name="Ohm R."/>
            <person name="Olmedo M."/>
            <person name="Orejas M."/>
            <person name="Ortiz-Castellanos L."/>
            <person name="Pisabarro A.G."/>
            <person name="Rodriguez-Romero J."/>
            <person name="Ruiz-Herrera J."/>
            <person name="Ruiz-Vazquez R."/>
            <person name="Sanz C."/>
            <person name="Schackwitz W."/>
            <person name="Schmutz J."/>
            <person name="Shahriari M."/>
            <person name="Shelest E."/>
            <person name="Silva-Franco F."/>
            <person name="Soanes D."/>
            <person name="Syed K."/>
            <person name="Tagua V.G."/>
            <person name="Talbot N.J."/>
            <person name="Thon M."/>
            <person name="De Vries R.P."/>
            <person name="Wiebenga A."/>
            <person name="Yadav J.S."/>
            <person name="Braun E.L."/>
            <person name="Baker S."/>
            <person name="Garre V."/>
            <person name="Horwitz B."/>
            <person name="Torres-Martinez S."/>
            <person name="Idnurm A."/>
            <person name="Herrera-Estrella A."/>
            <person name="Gabaldon T."/>
            <person name="Grigoriev I.V."/>
        </authorList>
    </citation>
    <scope>NUCLEOTIDE SEQUENCE [LARGE SCALE GENOMIC DNA]</scope>
    <source>
        <strain evidence="7 8">CBS 277.49</strain>
    </source>
</reference>
<dbReference type="Gene3D" id="2.130.10.10">
    <property type="entry name" value="YVTN repeat-like/Quinoprotein amine dehydrogenase"/>
    <property type="match status" value="2"/>
</dbReference>
<dbReference type="Gene3D" id="1.20.1280.50">
    <property type="match status" value="1"/>
</dbReference>
<feature type="repeat" description="WD" evidence="4">
    <location>
        <begin position="501"/>
        <end position="540"/>
    </location>
</feature>
<feature type="region of interest" description="Disordered" evidence="5">
    <location>
        <begin position="22"/>
        <end position="43"/>
    </location>
</feature>
<dbReference type="Proteomes" id="UP000077051">
    <property type="component" value="Unassembled WGS sequence"/>
</dbReference>
<dbReference type="InterPro" id="IPR051075">
    <property type="entry name" value="SCF_subunit_WD-repeat"/>
</dbReference>
<dbReference type="PANTHER" id="PTHR19872:SF9">
    <property type="entry name" value="UBIQUITIN-BINDING SDF UBIQUITIN LIGASE COMPLEX SUBUNIT"/>
    <property type="match status" value="1"/>
</dbReference>
<dbReference type="InterPro" id="IPR003903">
    <property type="entry name" value="UIM_dom"/>
</dbReference>
<proteinExistence type="predicted"/>
<dbReference type="InterPro" id="IPR019775">
    <property type="entry name" value="WD40_repeat_CS"/>
</dbReference>
<dbReference type="VEuPathDB" id="FungiDB:MUCCIDRAFT_105120"/>
<dbReference type="Pfam" id="PF12937">
    <property type="entry name" value="F-box-like"/>
    <property type="match status" value="1"/>
</dbReference>
<keyword evidence="2" id="KW-0677">Repeat</keyword>
<dbReference type="SMART" id="SM00256">
    <property type="entry name" value="FBOX"/>
    <property type="match status" value="1"/>
</dbReference>
<feature type="region of interest" description="Disordered" evidence="5">
    <location>
        <begin position="442"/>
        <end position="466"/>
    </location>
</feature>
<dbReference type="PANTHER" id="PTHR19872">
    <property type="entry name" value="UBIQUITIN LIGASE SPECIFICITY FACTOR/HREP PROTEIN"/>
    <property type="match status" value="1"/>
</dbReference>
<dbReference type="InterPro" id="IPR001810">
    <property type="entry name" value="F-box_dom"/>
</dbReference>
<name>A0A162RRD2_MUCCL</name>
<keyword evidence="8" id="KW-1185">Reference proteome</keyword>
<feature type="domain" description="F-box" evidence="6">
    <location>
        <begin position="55"/>
        <end position="101"/>
    </location>
</feature>
<evidence type="ECO:0000256" key="2">
    <source>
        <dbReference type="ARBA" id="ARBA00022737"/>
    </source>
</evidence>
<keyword evidence="1 4" id="KW-0853">WD repeat</keyword>
<evidence type="ECO:0000313" key="8">
    <source>
        <dbReference type="Proteomes" id="UP000077051"/>
    </source>
</evidence>
<dbReference type="SUPFAM" id="SSF50978">
    <property type="entry name" value="WD40 repeat-like"/>
    <property type="match status" value="1"/>
</dbReference>